<dbReference type="EMBL" id="BONE01000008">
    <property type="protein sequence ID" value="GIF71868.1"/>
    <property type="molecule type" value="Genomic_DNA"/>
</dbReference>
<comment type="caution">
    <text evidence="2">The sequence shown here is derived from an EMBL/GenBank/DDBJ whole genome shotgun (WGS) entry which is preliminary data.</text>
</comment>
<sequence>MFESGRQKLGKAAGAFIGACIWMRPSANHGALFRRNLMHTEMYVTLAELAEKPDDDPMDPRIPYQFDSAHPAVGGRLLDEACTGAQNYTDVALALAQAEIPDGVPAGEALRRELLLAFTYQLRLDLDGRDGCQLVALGGWLPPVREVTDQVVRLWRGTATAVAAPAAVARLEDLLFCRRDGNGRARVSRSAGAYLSLAQGGVISMDVIDAVVRAWTLARSVGNHDLEAQARAQMAAILEEVMDRRPGESPGVVVPLLGALAAGPKTAARDNAADPHDVDELLVRAAAVFVGNHATAIAGFRRRRTADTATLELIARDEVTGHQRHAEQATQPAVRMIRLREAAQVARARSLPDLQRDIVSAMQRIAPSELGLKTFEASSPLPPHVIEGFLCEYTRSADWRDALDEFLADDPPTGPIGQLRQLGRQTHQGLSRILPPMIFANGLPRATAGDPEAQDRFGMSLFAQVRAENIGRLMAEGLRRIADRYGTPGQDDLVDYFLSRGGRDVNLLRSLAKGFRHYWRGDTESCIYLVTPRLETAARNLLLELDEGIYRVEAAKDPGGYPGLYVLLDKLEQIALDESWAYFLRWLLLGPFGANLRNNMAHGLPLKTTPEYAALTLRAVAVLALVSSPVGPDGVGIGDRERSDLVKILATPPPVSGPIDGLLAAGGRILERAWWRVRTARARLARERDGRRERCGEPPAPR</sequence>
<keyword evidence="3" id="KW-1185">Reference proteome</keyword>
<gene>
    <name evidence="2" type="ORF">Asi02nite_13860</name>
</gene>
<reference evidence="2 3" key="1">
    <citation type="submission" date="2021-01" db="EMBL/GenBank/DDBJ databases">
        <title>Whole genome shotgun sequence of Asanoa siamensis NBRC 107932.</title>
        <authorList>
            <person name="Komaki H."/>
            <person name="Tamura T."/>
        </authorList>
    </citation>
    <scope>NUCLEOTIDE SEQUENCE [LARGE SCALE GENOMIC DNA]</scope>
    <source>
        <strain evidence="2 3">NBRC 107932</strain>
    </source>
</reference>
<dbReference type="Proteomes" id="UP000604117">
    <property type="component" value="Unassembled WGS sequence"/>
</dbReference>
<protein>
    <recommendedName>
        <fullName evidence="1">DUF4209 domain-containing protein</fullName>
    </recommendedName>
</protein>
<feature type="domain" description="DUF4209" evidence="1">
    <location>
        <begin position="573"/>
        <end position="617"/>
    </location>
</feature>
<accession>A0ABQ4CKP7</accession>
<name>A0ABQ4CKP7_9ACTN</name>
<evidence type="ECO:0000313" key="2">
    <source>
        <dbReference type="EMBL" id="GIF71868.1"/>
    </source>
</evidence>
<dbReference type="Pfam" id="PF13910">
    <property type="entry name" value="DUF4209"/>
    <property type="match status" value="1"/>
</dbReference>
<evidence type="ECO:0000313" key="3">
    <source>
        <dbReference type="Proteomes" id="UP000604117"/>
    </source>
</evidence>
<proteinExistence type="predicted"/>
<organism evidence="2 3">
    <name type="scientific">Asanoa siamensis</name>
    <dbReference type="NCBI Taxonomy" id="926357"/>
    <lineage>
        <taxon>Bacteria</taxon>
        <taxon>Bacillati</taxon>
        <taxon>Actinomycetota</taxon>
        <taxon>Actinomycetes</taxon>
        <taxon>Micromonosporales</taxon>
        <taxon>Micromonosporaceae</taxon>
        <taxon>Asanoa</taxon>
    </lineage>
</organism>
<dbReference type="InterPro" id="IPR025209">
    <property type="entry name" value="DUF4209"/>
</dbReference>
<evidence type="ECO:0000259" key="1">
    <source>
        <dbReference type="Pfam" id="PF13910"/>
    </source>
</evidence>